<name>A0A4Y2BTF1_ARAVE</name>
<evidence type="ECO:0000313" key="2">
    <source>
        <dbReference type="Proteomes" id="UP000499080"/>
    </source>
</evidence>
<dbReference type="OrthoDB" id="4327074at2759"/>
<reference evidence="1 2" key="1">
    <citation type="journal article" date="2019" name="Sci. Rep.">
        <title>Orb-weaving spider Araneus ventricosus genome elucidates the spidroin gene catalogue.</title>
        <authorList>
            <person name="Kono N."/>
            <person name="Nakamura H."/>
            <person name="Ohtoshi R."/>
            <person name="Moran D.A.P."/>
            <person name="Shinohara A."/>
            <person name="Yoshida Y."/>
            <person name="Fujiwara M."/>
            <person name="Mori M."/>
            <person name="Tomita M."/>
            <person name="Arakawa K."/>
        </authorList>
    </citation>
    <scope>NUCLEOTIDE SEQUENCE [LARGE SCALE GENOMIC DNA]</scope>
</reference>
<protein>
    <submittedName>
        <fullName evidence="1">Uncharacterized protein</fullName>
    </submittedName>
</protein>
<sequence length="123" mass="14457">MEQSSENLKFIFEIISSFFRFYSYEDVNLSQNIVINFSFSGHMSVNSPVPGTSTSETTISPEVVKRYPKALFRIMKRFRKRAESANLTSIPEKQKIEEELLKISRKEKIKKNKDYNLNFLVNY</sequence>
<dbReference type="Proteomes" id="UP000499080">
    <property type="component" value="Unassembled WGS sequence"/>
</dbReference>
<dbReference type="EMBL" id="BGPR01000109">
    <property type="protein sequence ID" value="GBL95213.1"/>
    <property type="molecule type" value="Genomic_DNA"/>
</dbReference>
<comment type="caution">
    <text evidence="1">The sequence shown here is derived from an EMBL/GenBank/DDBJ whole genome shotgun (WGS) entry which is preliminary data.</text>
</comment>
<proteinExistence type="predicted"/>
<gene>
    <name evidence="1" type="ORF">AVEN_253540_1</name>
</gene>
<evidence type="ECO:0000313" key="1">
    <source>
        <dbReference type="EMBL" id="GBL95213.1"/>
    </source>
</evidence>
<keyword evidence="2" id="KW-1185">Reference proteome</keyword>
<organism evidence="1 2">
    <name type="scientific">Araneus ventricosus</name>
    <name type="common">Orbweaver spider</name>
    <name type="synonym">Epeira ventricosa</name>
    <dbReference type="NCBI Taxonomy" id="182803"/>
    <lineage>
        <taxon>Eukaryota</taxon>
        <taxon>Metazoa</taxon>
        <taxon>Ecdysozoa</taxon>
        <taxon>Arthropoda</taxon>
        <taxon>Chelicerata</taxon>
        <taxon>Arachnida</taxon>
        <taxon>Araneae</taxon>
        <taxon>Araneomorphae</taxon>
        <taxon>Entelegynae</taxon>
        <taxon>Araneoidea</taxon>
        <taxon>Araneidae</taxon>
        <taxon>Araneus</taxon>
    </lineage>
</organism>
<dbReference type="AlphaFoldDB" id="A0A4Y2BTF1"/>
<accession>A0A4Y2BTF1</accession>